<evidence type="ECO:0000256" key="1">
    <source>
        <dbReference type="ARBA" id="ARBA00022670"/>
    </source>
</evidence>
<name>A0A2V2ZVW0_9BACI</name>
<protein>
    <submittedName>
        <fullName evidence="7">Integrative and conjugative element protein (TIGR02256 family)</fullName>
    </submittedName>
</protein>
<evidence type="ECO:0000256" key="5">
    <source>
        <dbReference type="ARBA" id="ARBA00023049"/>
    </source>
</evidence>
<keyword evidence="3" id="KW-0378">Hydrolase</keyword>
<dbReference type="Pfam" id="PF14464">
    <property type="entry name" value="Prok-JAB"/>
    <property type="match status" value="1"/>
</dbReference>
<dbReference type="OrthoDB" id="517279at2"/>
<evidence type="ECO:0000256" key="3">
    <source>
        <dbReference type="ARBA" id="ARBA00022801"/>
    </source>
</evidence>
<feature type="domain" description="JAB" evidence="6">
    <location>
        <begin position="23"/>
        <end position="128"/>
    </location>
</feature>
<proteinExistence type="predicted"/>
<dbReference type="GO" id="GO:0008237">
    <property type="term" value="F:metallopeptidase activity"/>
    <property type="evidence" value="ECO:0007669"/>
    <property type="project" value="UniProtKB-KW"/>
</dbReference>
<keyword evidence="5" id="KW-0482">Metalloprotease</keyword>
<accession>A0A2V2ZVW0</accession>
<dbReference type="AlphaFoldDB" id="A0A2V2ZVW0"/>
<dbReference type="Proteomes" id="UP000247150">
    <property type="component" value="Unassembled WGS sequence"/>
</dbReference>
<evidence type="ECO:0000313" key="8">
    <source>
        <dbReference type="Proteomes" id="UP000247150"/>
    </source>
</evidence>
<dbReference type="GO" id="GO:0006508">
    <property type="term" value="P:proteolysis"/>
    <property type="evidence" value="ECO:0007669"/>
    <property type="project" value="UniProtKB-KW"/>
</dbReference>
<sequence>MNLEDIFIKRDALSFIENEVKKTDNEVETGGILMGYYTVKDEVVITHCSGPGPKAKHRKYSVTLDSAYAQKFVDEIYLQTNRNITYIGDWHSHTFNDLTPSRTDKKELNKIAKNRLSRLETPIMLIVCYDDQQLFKKSFYYKEKKVCEFKNLYTLDCE</sequence>
<dbReference type="SUPFAM" id="SSF102712">
    <property type="entry name" value="JAB1/MPN domain"/>
    <property type="match status" value="1"/>
</dbReference>
<keyword evidence="2" id="KW-0479">Metal-binding</keyword>
<reference evidence="7 8" key="1">
    <citation type="submission" date="2018-05" db="EMBL/GenBank/DDBJ databases">
        <title>Freshwater and sediment microbial communities from various areas in North America, analyzing microbe dynamics in response to fracking.</title>
        <authorList>
            <person name="Lamendella R."/>
        </authorList>
    </citation>
    <scope>NUCLEOTIDE SEQUENCE [LARGE SCALE GENOMIC DNA]</scope>
    <source>
        <strain evidence="7 8">15_TX</strain>
    </source>
</reference>
<comment type="caution">
    <text evidence="7">The sequence shown here is derived from an EMBL/GenBank/DDBJ whole genome shotgun (WGS) entry which is preliminary data.</text>
</comment>
<gene>
    <name evidence="7" type="ORF">DFO73_110187</name>
</gene>
<evidence type="ECO:0000256" key="4">
    <source>
        <dbReference type="ARBA" id="ARBA00022833"/>
    </source>
</evidence>
<evidence type="ECO:0000313" key="7">
    <source>
        <dbReference type="EMBL" id="PWW26613.1"/>
    </source>
</evidence>
<dbReference type="RefSeq" id="WP_110066190.1">
    <property type="nucleotide sequence ID" value="NZ_QGTW01000010.1"/>
</dbReference>
<keyword evidence="1" id="KW-0645">Protease</keyword>
<dbReference type="GO" id="GO:0046872">
    <property type="term" value="F:metal ion binding"/>
    <property type="evidence" value="ECO:0007669"/>
    <property type="project" value="UniProtKB-KW"/>
</dbReference>
<dbReference type="Gene3D" id="3.40.140.10">
    <property type="entry name" value="Cytidine Deaminase, domain 2"/>
    <property type="match status" value="1"/>
</dbReference>
<dbReference type="EMBL" id="QGTW01000010">
    <property type="protein sequence ID" value="PWW26613.1"/>
    <property type="molecule type" value="Genomic_DNA"/>
</dbReference>
<keyword evidence="4" id="KW-0862">Zinc</keyword>
<dbReference type="InterPro" id="IPR028090">
    <property type="entry name" value="JAB_dom_prok"/>
</dbReference>
<evidence type="ECO:0000256" key="2">
    <source>
        <dbReference type="ARBA" id="ARBA00022723"/>
    </source>
</evidence>
<evidence type="ECO:0000259" key="6">
    <source>
        <dbReference type="Pfam" id="PF14464"/>
    </source>
</evidence>
<organism evidence="7 8">
    <name type="scientific">Cytobacillus oceanisediminis</name>
    <dbReference type="NCBI Taxonomy" id="665099"/>
    <lineage>
        <taxon>Bacteria</taxon>
        <taxon>Bacillati</taxon>
        <taxon>Bacillota</taxon>
        <taxon>Bacilli</taxon>
        <taxon>Bacillales</taxon>
        <taxon>Bacillaceae</taxon>
        <taxon>Cytobacillus</taxon>
    </lineage>
</organism>